<reference evidence="4 5" key="1">
    <citation type="journal article" date="2016" name="Nat. Commun.">
        <title>Thousands of microbial genomes shed light on interconnected biogeochemical processes in an aquifer system.</title>
        <authorList>
            <person name="Anantharaman K."/>
            <person name="Brown C.T."/>
            <person name="Hug L.A."/>
            <person name="Sharon I."/>
            <person name="Castelle C.J."/>
            <person name="Probst A.J."/>
            <person name="Thomas B.C."/>
            <person name="Singh A."/>
            <person name="Wilkins M.J."/>
            <person name="Karaoz U."/>
            <person name="Brodie E.L."/>
            <person name="Williams K.H."/>
            <person name="Hubbard S.S."/>
            <person name="Banfield J.F."/>
        </authorList>
    </citation>
    <scope>NUCLEOTIDE SEQUENCE [LARGE SCALE GENOMIC DNA]</scope>
</reference>
<dbReference type="InterPro" id="IPR052721">
    <property type="entry name" value="ET_Amicyanin"/>
</dbReference>
<sequence length="179" mass="18858">MSIPKIVGIIAVLALLSAIPFFMGKKEPASPGSKDLAPISGSPVSEFARELERLEVGDSVEQAPVKAIVPVQSAPVLESAPVISESITPTTPKTVAVDIQSFAFGPKELTIKKGTTVVFTDKDGVPHTVTSDVVSGSGGLNSGHLAQGGTYQFVFDKIGTYRYHCEYHPSMKATITVTE</sequence>
<dbReference type="PANTHER" id="PTHR36507">
    <property type="entry name" value="BLL1555 PROTEIN"/>
    <property type="match status" value="1"/>
</dbReference>
<gene>
    <name evidence="4" type="ORF">A2756_05165</name>
</gene>
<dbReference type="EMBL" id="MHNL01000035">
    <property type="protein sequence ID" value="OGZ43375.1"/>
    <property type="molecule type" value="Genomic_DNA"/>
</dbReference>
<evidence type="ECO:0000313" key="4">
    <source>
        <dbReference type="EMBL" id="OGZ43375.1"/>
    </source>
</evidence>
<keyword evidence="2" id="KW-0186">Copper</keyword>
<dbReference type="STRING" id="1802115.A2756_05165"/>
<dbReference type="InterPro" id="IPR035668">
    <property type="entry name" value="Amicyanin"/>
</dbReference>
<proteinExistence type="predicted"/>
<comment type="caution">
    <text evidence="4">The sequence shown here is derived from an EMBL/GenBank/DDBJ whole genome shotgun (WGS) entry which is preliminary data.</text>
</comment>
<accession>A0A1G2FZ65</accession>
<evidence type="ECO:0000313" key="5">
    <source>
        <dbReference type="Proteomes" id="UP000177785"/>
    </source>
</evidence>
<name>A0A1G2FZ65_9BACT</name>
<dbReference type="Proteomes" id="UP000177785">
    <property type="component" value="Unassembled WGS sequence"/>
</dbReference>
<dbReference type="PANTHER" id="PTHR36507:SF1">
    <property type="entry name" value="BLL1555 PROTEIN"/>
    <property type="match status" value="1"/>
</dbReference>
<dbReference type="AlphaFoldDB" id="A0A1G2FZ65"/>
<feature type="domain" description="Blue (type 1) copper" evidence="3">
    <location>
        <begin position="95"/>
        <end position="177"/>
    </location>
</feature>
<keyword evidence="1" id="KW-0479">Metal-binding</keyword>
<dbReference type="Pfam" id="PF00127">
    <property type="entry name" value="Copper-bind"/>
    <property type="match status" value="1"/>
</dbReference>
<dbReference type="InterPro" id="IPR008972">
    <property type="entry name" value="Cupredoxin"/>
</dbReference>
<evidence type="ECO:0000256" key="1">
    <source>
        <dbReference type="ARBA" id="ARBA00022723"/>
    </source>
</evidence>
<evidence type="ECO:0000259" key="3">
    <source>
        <dbReference type="Pfam" id="PF00127"/>
    </source>
</evidence>
<dbReference type="GO" id="GO:0005507">
    <property type="term" value="F:copper ion binding"/>
    <property type="evidence" value="ECO:0007669"/>
    <property type="project" value="InterPro"/>
</dbReference>
<dbReference type="Gene3D" id="2.60.40.420">
    <property type="entry name" value="Cupredoxins - blue copper proteins"/>
    <property type="match status" value="1"/>
</dbReference>
<dbReference type="SUPFAM" id="SSF49503">
    <property type="entry name" value="Cupredoxins"/>
    <property type="match status" value="1"/>
</dbReference>
<evidence type="ECO:0000256" key="2">
    <source>
        <dbReference type="ARBA" id="ARBA00023008"/>
    </source>
</evidence>
<dbReference type="CDD" id="cd13921">
    <property type="entry name" value="Amicyanin"/>
    <property type="match status" value="1"/>
</dbReference>
<dbReference type="GO" id="GO:0009055">
    <property type="term" value="F:electron transfer activity"/>
    <property type="evidence" value="ECO:0007669"/>
    <property type="project" value="InterPro"/>
</dbReference>
<protein>
    <recommendedName>
        <fullName evidence="3">Blue (type 1) copper domain-containing protein</fullName>
    </recommendedName>
</protein>
<organism evidence="4 5">
    <name type="scientific">Candidatus Ryanbacteria bacterium RIFCSPHIGHO2_01_FULL_48_27</name>
    <dbReference type="NCBI Taxonomy" id="1802115"/>
    <lineage>
        <taxon>Bacteria</taxon>
        <taxon>Candidatus Ryaniibacteriota</taxon>
    </lineage>
</organism>
<dbReference type="InterPro" id="IPR000923">
    <property type="entry name" value="BlueCu_1"/>
</dbReference>